<comment type="caution">
    <text evidence="1">The sequence shown here is derived from an EMBL/GenBank/DDBJ whole genome shotgun (WGS) entry which is preliminary data.</text>
</comment>
<evidence type="ECO:0000313" key="1">
    <source>
        <dbReference type="EMBL" id="KAH3711343.1"/>
    </source>
</evidence>
<organism evidence="1 2">
    <name type="scientific">Dreissena polymorpha</name>
    <name type="common">Zebra mussel</name>
    <name type="synonym">Mytilus polymorpha</name>
    <dbReference type="NCBI Taxonomy" id="45954"/>
    <lineage>
        <taxon>Eukaryota</taxon>
        <taxon>Metazoa</taxon>
        <taxon>Spiralia</taxon>
        <taxon>Lophotrochozoa</taxon>
        <taxon>Mollusca</taxon>
        <taxon>Bivalvia</taxon>
        <taxon>Autobranchia</taxon>
        <taxon>Heteroconchia</taxon>
        <taxon>Euheterodonta</taxon>
        <taxon>Imparidentia</taxon>
        <taxon>Neoheterodontei</taxon>
        <taxon>Myida</taxon>
        <taxon>Dreissenoidea</taxon>
        <taxon>Dreissenidae</taxon>
        <taxon>Dreissena</taxon>
    </lineage>
</organism>
<accession>A0A9D3Z241</accession>
<dbReference type="EMBL" id="JAIWYP010000014">
    <property type="protein sequence ID" value="KAH3711343.1"/>
    <property type="molecule type" value="Genomic_DNA"/>
</dbReference>
<proteinExistence type="predicted"/>
<dbReference type="Proteomes" id="UP000828390">
    <property type="component" value="Unassembled WGS sequence"/>
</dbReference>
<name>A0A9D3Z241_DREPO</name>
<gene>
    <name evidence="1" type="ORF">DPMN_070848</name>
</gene>
<dbReference type="AlphaFoldDB" id="A0A9D3Z241"/>
<reference evidence="1" key="2">
    <citation type="submission" date="2020-11" db="EMBL/GenBank/DDBJ databases">
        <authorList>
            <person name="McCartney M.A."/>
            <person name="Auch B."/>
            <person name="Kono T."/>
            <person name="Mallez S."/>
            <person name="Becker A."/>
            <person name="Gohl D.M."/>
            <person name="Silverstein K.A.T."/>
            <person name="Koren S."/>
            <person name="Bechman K.B."/>
            <person name="Herman A."/>
            <person name="Abrahante J.E."/>
            <person name="Garbe J."/>
        </authorList>
    </citation>
    <scope>NUCLEOTIDE SEQUENCE</scope>
    <source>
        <strain evidence="1">Duluth1</strain>
        <tissue evidence="1">Whole animal</tissue>
    </source>
</reference>
<sequence>MFQTCLYETKNLKNPKVGLCDCAYCDHHYDILILYVCEDRLLLRDLLPDGQFLLLSGVAGAMQGCQGRLHLIL</sequence>
<keyword evidence="2" id="KW-1185">Reference proteome</keyword>
<evidence type="ECO:0000313" key="2">
    <source>
        <dbReference type="Proteomes" id="UP000828390"/>
    </source>
</evidence>
<protein>
    <submittedName>
        <fullName evidence="1">Uncharacterized protein</fullName>
    </submittedName>
</protein>
<reference evidence="1" key="1">
    <citation type="journal article" date="2019" name="bioRxiv">
        <title>The Genome of the Zebra Mussel, Dreissena polymorpha: A Resource for Invasive Species Research.</title>
        <authorList>
            <person name="McCartney M.A."/>
            <person name="Auch B."/>
            <person name="Kono T."/>
            <person name="Mallez S."/>
            <person name="Zhang Y."/>
            <person name="Obille A."/>
            <person name="Becker A."/>
            <person name="Abrahante J.E."/>
            <person name="Garbe J."/>
            <person name="Badalamenti J.P."/>
            <person name="Herman A."/>
            <person name="Mangelson H."/>
            <person name="Liachko I."/>
            <person name="Sullivan S."/>
            <person name="Sone E.D."/>
            <person name="Koren S."/>
            <person name="Silverstein K.A.T."/>
            <person name="Beckman K.B."/>
            <person name="Gohl D.M."/>
        </authorList>
    </citation>
    <scope>NUCLEOTIDE SEQUENCE</scope>
    <source>
        <strain evidence="1">Duluth1</strain>
        <tissue evidence="1">Whole animal</tissue>
    </source>
</reference>